<organism evidence="1 2">
    <name type="scientific">Sulfitobacter marinus</name>
    <dbReference type="NCBI Taxonomy" id="394264"/>
    <lineage>
        <taxon>Bacteria</taxon>
        <taxon>Pseudomonadati</taxon>
        <taxon>Pseudomonadota</taxon>
        <taxon>Alphaproteobacteria</taxon>
        <taxon>Rhodobacterales</taxon>
        <taxon>Roseobacteraceae</taxon>
        <taxon>Sulfitobacter</taxon>
    </lineage>
</organism>
<dbReference type="EMBL" id="FPAJ01000004">
    <property type="protein sequence ID" value="SFT01940.1"/>
    <property type="molecule type" value="Genomic_DNA"/>
</dbReference>
<evidence type="ECO:0000313" key="2">
    <source>
        <dbReference type="Proteomes" id="UP000199239"/>
    </source>
</evidence>
<sequence length="52" mass="5795">MNRQLEHVEALATDSPPFMVPPYPLSKLNVLGQCETLHVTLLVQLRDIDGHG</sequence>
<proteinExistence type="predicted"/>
<dbReference type="Proteomes" id="UP000199239">
    <property type="component" value="Unassembled WGS sequence"/>
</dbReference>
<protein>
    <submittedName>
        <fullName evidence="1">Uncharacterized protein</fullName>
    </submittedName>
</protein>
<reference evidence="2" key="1">
    <citation type="submission" date="2016-10" db="EMBL/GenBank/DDBJ databases">
        <authorList>
            <person name="Varghese N."/>
            <person name="Submissions S."/>
        </authorList>
    </citation>
    <scope>NUCLEOTIDE SEQUENCE [LARGE SCALE GENOMIC DNA]</scope>
    <source>
        <strain evidence="2">DSM 23422</strain>
    </source>
</reference>
<keyword evidence="2" id="KW-1185">Reference proteome</keyword>
<evidence type="ECO:0000313" key="1">
    <source>
        <dbReference type="EMBL" id="SFT01940.1"/>
    </source>
</evidence>
<dbReference type="AlphaFoldDB" id="A0A1I6UKI8"/>
<accession>A0A1I6UKI8</accession>
<name>A0A1I6UKI8_9RHOB</name>
<gene>
    <name evidence="1" type="ORF">SAMN04488040_2799</name>
</gene>